<sequence length="127" mass="13975">MGPHSLLTRSNAVPAGRKDGKAPAVGDQPQKERRGRPAIPPHHLTPSSFPPGHGRRRDATPRLRRAKRGRRGYGAGSRGGTNPTTQPGQDNTAESEKVRKQKWLESKTLQKQKQQQQQPHAVSKDAK</sequence>
<organism evidence="2">
    <name type="scientific">Oryza barthii</name>
    <dbReference type="NCBI Taxonomy" id="65489"/>
    <lineage>
        <taxon>Eukaryota</taxon>
        <taxon>Viridiplantae</taxon>
        <taxon>Streptophyta</taxon>
        <taxon>Embryophyta</taxon>
        <taxon>Tracheophyta</taxon>
        <taxon>Spermatophyta</taxon>
        <taxon>Magnoliopsida</taxon>
        <taxon>Liliopsida</taxon>
        <taxon>Poales</taxon>
        <taxon>Poaceae</taxon>
        <taxon>BOP clade</taxon>
        <taxon>Oryzoideae</taxon>
        <taxon>Oryzeae</taxon>
        <taxon>Oryzinae</taxon>
        <taxon>Oryza</taxon>
    </lineage>
</organism>
<name>A0A0D3FQR7_9ORYZ</name>
<accession>A0A0D3FQR7</accession>
<dbReference type="AlphaFoldDB" id="A0A0D3FQR7"/>
<evidence type="ECO:0000313" key="3">
    <source>
        <dbReference type="Proteomes" id="UP000026960"/>
    </source>
</evidence>
<dbReference type="Gramene" id="OBART03G39170.1">
    <property type="protein sequence ID" value="OBART03G39170.1"/>
    <property type="gene ID" value="OBART03G39170"/>
</dbReference>
<feature type="compositionally biased region" description="Basic residues" evidence="1">
    <location>
        <begin position="62"/>
        <end position="71"/>
    </location>
</feature>
<dbReference type="EnsemblPlants" id="OBART03G39170.1">
    <property type="protein sequence ID" value="OBART03G39170.1"/>
    <property type="gene ID" value="OBART03G39170"/>
</dbReference>
<evidence type="ECO:0000256" key="1">
    <source>
        <dbReference type="SAM" id="MobiDB-lite"/>
    </source>
</evidence>
<dbReference type="Proteomes" id="UP000026960">
    <property type="component" value="Chromosome 3"/>
</dbReference>
<evidence type="ECO:0000313" key="2">
    <source>
        <dbReference type="EnsemblPlants" id="OBART03G39170.1"/>
    </source>
</evidence>
<dbReference type="HOGENOM" id="CLU_1973899_0_0_1"/>
<proteinExistence type="predicted"/>
<dbReference type="PaxDb" id="65489-OBART03G39170.1"/>
<feature type="region of interest" description="Disordered" evidence="1">
    <location>
        <begin position="1"/>
        <end position="127"/>
    </location>
</feature>
<feature type="compositionally biased region" description="Basic and acidic residues" evidence="1">
    <location>
        <begin position="94"/>
        <end position="105"/>
    </location>
</feature>
<reference evidence="2" key="2">
    <citation type="submission" date="2015-03" db="UniProtKB">
        <authorList>
            <consortium name="EnsemblPlants"/>
        </authorList>
    </citation>
    <scope>IDENTIFICATION</scope>
</reference>
<feature type="compositionally biased region" description="Polar residues" evidence="1">
    <location>
        <begin position="81"/>
        <end position="92"/>
    </location>
</feature>
<protein>
    <submittedName>
        <fullName evidence="2">Uncharacterized protein</fullName>
    </submittedName>
</protein>
<reference evidence="2" key="1">
    <citation type="journal article" date="2009" name="Rice">
        <title>De Novo Next Generation Sequencing of Plant Genomes.</title>
        <authorList>
            <person name="Rounsley S."/>
            <person name="Marri P.R."/>
            <person name="Yu Y."/>
            <person name="He R."/>
            <person name="Sisneros N."/>
            <person name="Goicoechea J.L."/>
            <person name="Lee S.J."/>
            <person name="Angelova A."/>
            <person name="Kudrna D."/>
            <person name="Luo M."/>
            <person name="Affourtit J."/>
            <person name="Desany B."/>
            <person name="Knight J."/>
            <person name="Niazi F."/>
            <person name="Egholm M."/>
            <person name="Wing R.A."/>
        </authorList>
    </citation>
    <scope>NUCLEOTIDE SEQUENCE [LARGE SCALE GENOMIC DNA]</scope>
    <source>
        <strain evidence="2">cv. IRGC 105608</strain>
    </source>
</reference>
<keyword evidence="3" id="KW-1185">Reference proteome</keyword>